<dbReference type="SUPFAM" id="SSF54826">
    <property type="entry name" value="Enolase N-terminal domain-like"/>
    <property type="match status" value="1"/>
</dbReference>
<evidence type="ECO:0000313" key="2">
    <source>
        <dbReference type="EMBL" id="GBF36131.1"/>
    </source>
</evidence>
<feature type="domain" description="Enolase N-terminal" evidence="1">
    <location>
        <begin position="7"/>
        <end position="107"/>
    </location>
</feature>
<evidence type="ECO:0000313" key="3">
    <source>
        <dbReference type="Proteomes" id="UP000290527"/>
    </source>
</evidence>
<dbReference type="AlphaFoldDB" id="A0A401HPR0"/>
<evidence type="ECO:0000259" key="1">
    <source>
        <dbReference type="SMART" id="SM01193"/>
    </source>
</evidence>
<dbReference type="RefSeq" id="WP_131006917.1">
    <property type="nucleotide sequence ID" value="NZ_BFAX01000002.1"/>
</dbReference>
<dbReference type="OrthoDB" id="59929at2157"/>
<sequence>MDGEILIERITTKKVFKNSKIGIKITTLTPVGIGYHILPVENPDYVISDIENIIAPELVGHSASDQDLVDSIICSTPIEDTATTMGVSLSVSQAAANALELPLFKYIGGALSTQLPPVGCPLLSDGERDLIVIPMTESIEEMVYIYKRILEHLSFTYKNTVIDIEGRYRCKNIFEEIDRFKEIVSEVSEEEDVKILVGASVKENIEDDKIYERISDLDYFESPKIVEFDGILTTEGIDEVADFSKVEPYTVSTLSELYYYVEYILERGLDPLISGNNPTFSHIAVGLRIPLIRCNINSNILNELWDIERVLNNPYINKF</sequence>
<protein>
    <recommendedName>
        <fullName evidence="1">Enolase N-terminal domain-containing protein</fullName>
    </recommendedName>
</protein>
<reference evidence="2 3" key="1">
    <citation type="journal article" date="2019" name="Int. J. Syst. Evol. Microbiol.">
        <title>Methanofervidicoccus abyssi gen. nov., sp. nov., a hydrogenotrophic methanogen, isolated from a hydrothermal vent chimney in the Mid-Cayman Spreading Center, the Caribbean Sea.</title>
        <authorList>
            <person name="Sakai S."/>
            <person name="Takaki Y."/>
            <person name="Miyazaki M."/>
            <person name="Ogawara M."/>
            <person name="Yanagawa K."/>
            <person name="Miyazaki J."/>
            <person name="Takai K."/>
        </authorList>
    </citation>
    <scope>NUCLEOTIDE SEQUENCE [LARGE SCALE GENOMIC DNA]</scope>
    <source>
        <strain evidence="2 3">HHB</strain>
    </source>
</reference>
<gene>
    <name evidence="2" type="ORF">MHHB_P0356</name>
</gene>
<dbReference type="InterPro" id="IPR029017">
    <property type="entry name" value="Enolase-like_N"/>
</dbReference>
<dbReference type="SMART" id="SM01193">
    <property type="entry name" value="Enolase_N"/>
    <property type="match status" value="1"/>
</dbReference>
<organism evidence="2 3">
    <name type="scientific">Methanofervidicoccus abyssi</name>
    <dbReference type="NCBI Taxonomy" id="2082189"/>
    <lineage>
        <taxon>Archaea</taxon>
        <taxon>Methanobacteriati</taxon>
        <taxon>Methanobacteriota</taxon>
        <taxon>Methanomada group</taxon>
        <taxon>Methanococci</taxon>
        <taxon>Methanococcales</taxon>
        <taxon>Methanofervidicoccus</taxon>
    </lineage>
</organism>
<dbReference type="EMBL" id="BFAX01000002">
    <property type="protein sequence ID" value="GBF36131.1"/>
    <property type="molecule type" value="Genomic_DNA"/>
</dbReference>
<keyword evidence="3" id="KW-1185">Reference proteome</keyword>
<name>A0A401HPR0_9EURY</name>
<comment type="caution">
    <text evidence="2">The sequence shown here is derived from an EMBL/GenBank/DDBJ whole genome shotgun (WGS) entry which is preliminary data.</text>
</comment>
<proteinExistence type="predicted"/>
<accession>A0A401HPR0</accession>
<dbReference type="Proteomes" id="UP000290527">
    <property type="component" value="Unassembled WGS sequence"/>
</dbReference>
<dbReference type="InterPro" id="IPR020811">
    <property type="entry name" value="Enolase_N"/>
</dbReference>